<feature type="region of interest" description="Disordered" evidence="1">
    <location>
        <begin position="109"/>
        <end position="134"/>
    </location>
</feature>
<dbReference type="InterPro" id="IPR008727">
    <property type="entry name" value="PAAR_motif"/>
</dbReference>
<evidence type="ECO:0000313" key="3">
    <source>
        <dbReference type="EMBL" id="ROU09139.1"/>
    </source>
</evidence>
<dbReference type="Proteomes" id="UP000275910">
    <property type="component" value="Unassembled WGS sequence"/>
</dbReference>
<reference evidence="3 4" key="1">
    <citation type="submission" date="2018-10" db="EMBL/GenBank/DDBJ databases">
        <title>The genome of Lysobacter enzymogenes OH11.</title>
        <authorList>
            <person name="Liu F."/>
            <person name="Zhao Y."/>
            <person name="Qian G."/>
            <person name="Chen Y."/>
            <person name="Xu H."/>
        </authorList>
    </citation>
    <scope>NUCLEOTIDE SEQUENCE [LARGE SCALE GENOMIC DNA]</scope>
    <source>
        <strain evidence="3 4">OH11</strain>
    </source>
</reference>
<evidence type="ECO:0000259" key="2">
    <source>
        <dbReference type="Pfam" id="PF05547"/>
    </source>
</evidence>
<sequence length="378" mass="39215">MGRIWIVVGDTTTGGGSVVSGSPFTDIDGKPVARIGDSVVCLRHGPTVIVSGDSSMIVDGQPVARHGDGLACTCSLVAVQQAHVHIVGGGAGGAAAMSPAAEASTAALAPDGAGATPPTAAAGAPAGAGAAAIPPPATPPAPACWIADHDKSVAVQSRGRYYEVFDKNGAKHNYNIQRKFKVACPLKSGGNVRVEVKIKAVAQTGVTAADVAAAKTALETGVSTHWSNKFKLEITDQPCGTKTLPIEYKVVWVTSGEDYTMKVHQSYPREGVTGYVIDVSKTTTAWIYAHEFGHCVGVPDEYSYTADNETVQYYKPDGTLDSTVISAPPTKPATDTSATIMSTFGNTTVLPRHAWSVAREVQELLTSKIGRPVTCNVI</sequence>
<dbReference type="AlphaFoldDB" id="A0A3N2RP13"/>
<dbReference type="Pfam" id="PF05488">
    <property type="entry name" value="PAAR_motif"/>
    <property type="match status" value="1"/>
</dbReference>
<gene>
    <name evidence="3" type="ORF">D9T17_01295</name>
</gene>
<protein>
    <recommendedName>
        <fullName evidence="2">Peptidase M6-like domain-containing protein</fullName>
    </recommendedName>
</protein>
<evidence type="ECO:0000256" key="1">
    <source>
        <dbReference type="SAM" id="MobiDB-lite"/>
    </source>
</evidence>
<accession>A0A3N2RP13</accession>
<feature type="compositionally biased region" description="Low complexity" evidence="1">
    <location>
        <begin position="109"/>
        <end position="132"/>
    </location>
</feature>
<dbReference type="GO" id="GO:0008233">
    <property type="term" value="F:peptidase activity"/>
    <property type="evidence" value="ECO:0007669"/>
    <property type="project" value="InterPro"/>
</dbReference>
<feature type="domain" description="Peptidase M6-like" evidence="2">
    <location>
        <begin position="274"/>
        <end position="314"/>
    </location>
</feature>
<evidence type="ECO:0000313" key="4">
    <source>
        <dbReference type="Proteomes" id="UP000275910"/>
    </source>
</evidence>
<dbReference type="SUPFAM" id="SSF55486">
    <property type="entry name" value="Metalloproteases ('zincins'), catalytic domain"/>
    <property type="match status" value="1"/>
</dbReference>
<dbReference type="EMBL" id="RCTY01000003">
    <property type="protein sequence ID" value="ROU09139.1"/>
    <property type="molecule type" value="Genomic_DNA"/>
</dbReference>
<dbReference type="CDD" id="cd14744">
    <property type="entry name" value="PAAR_CT_2"/>
    <property type="match status" value="1"/>
</dbReference>
<comment type="caution">
    <text evidence="3">The sequence shown here is derived from an EMBL/GenBank/DDBJ whole genome shotgun (WGS) entry which is preliminary data.</text>
</comment>
<proteinExistence type="predicted"/>
<dbReference type="Gene3D" id="2.60.200.60">
    <property type="match status" value="1"/>
</dbReference>
<dbReference type="GO" id="GO:0006508">
    <property type="term" value="P:proteolysis"/>
    <property type="evidence" value="ECO:0007669"/>
    <property type="project" value="InterPro"/>
</dbReference>
<dbReference type="Pfam" id="PF05547">
    <property type="entry name" value="Peptidase_M6"/>
    <property type="match status" value="1"/>
</dbReference>
<organism evidence="3 4">
    <name type="scientific">Lysobacter enzymogenes</name>
    <dbReference type="NCBI Taxonomy" id="69"/>
    <lineage>
        <taxon>Bacteria</taxon>
        <taxon>Pseudomonadati</taxon>
        <taxon>Pseudomonadota</taxon>
        <taxon>Gammaproteobacteria</taxon>
        <taxon>Lysobacterales</taxon>
        <taxon>Lysobacteraceae</taxon>
        <taxon>Lysobacter</taxon>
    </lineage>
</organism>
<dbReference type="InterPro" id="IPR008757">
    <property type="entry name" value="Peptidase_M6-like_domain"/>
</dbReference>
<name>A0A3N2RP13_LYSEN</name>